<protein>
    <submittedName>
        <fullName evidence="5">FMN reductase</fullName>
    </submittedName>
</protein>
<dbReference type="InterPro" id="IPR020048">
    <property type="entry name" value="NADPH-dep_FMN_reduc_SsuE"/>
</dbReference>
<dbReference type="InterPro" id="IPR005025">
    <property type="entry name" value="FMN_Rdtase-like_dom"/>
</dbReference>
<evidence type="ECO:0000256" key="1">
    <source>
        <dbReference type="ARBA" id="ARBA00022630"/>
    </source>
</evidence>
<dbReference type="GO" id="GO:0008752">
    <property type="term" value="F:FMN reductase [NAD(P)H] activity"/>
    <property type="evidence" value="ECO:0007669"/>
    <property type="project" value="InterPro"/>
</dbReference>
<dbReference type="Gene3D" id="3.40.50.360">
    <property type="match status" value="1"/>
</dbReference>
<organism evidence="5 6">
    <name type="scientific">Umezawaea tangerina</name>
    <dbReference type="NCBI Taxonomy" id="84725"/>
    <lineage>
        <taxon>Bacteria</taxon>
        <taxon>Bacillati</taxon>
        <taxon>Actinomycetota</taxon>
        <taxon>Actinomycetes</taxon>
        <taxon>Pseudonocardiales</taxon>
        <taxon>Pseudonocardiaceae</taxon>
        <taxon>Umezawaea</taxon>
    </lineage>
</organism>
<dbReference type="PANTHER" id="PTHR43408">
    <property type="entry name" value="FMN REDUCTASE (NADPH)"/>
    <property type="match status" value="1"/>
</dbReference>
<keyword evidence="6" id="KW-1185">Reference proteome</keyword>
<evidence type="ECO:0000256" key="3">
    <source>
        <dbReference type="ARBA" id="ARBA00023002"/>
    </source>
</evidence>
<evidence type="ECO:0000313" key="6">
    <source>
        <dbReference type="Proteomes" id="UP000239494"/>
    </source>
</evidence>
<sequence length="191" mass="20221">MSTILTISGSPSASARTGVLVSYVNARLVEAGHEVHTVQVRQLPTLPLLTEDLNDPRIADAVTRVLNADGIVVASPVYRAAYSGLVKALLDLLPKRALRGRAVLPLATGGSQGFLVAMDYALNPLLASKGADHVVRGEFVLDNRIRPELGDAALDPEAALAVLAATDRFTSALADVGYRRRRAATHLRPAV</sequence>
<feature type="domain" description="NADPH-dependent FMN reductase-like" evidence="4">
    <location>
        <begin position="3"/>
        <end position="143"/>
    </location>
</feature>
<keyword evidence="1" id="KW-0285">Flavoprotein</keyword>
<name>A0A2T0TMN8_9PSEU</name>
<dbReference type="PANTHER" id="PTHR43408:SF1">
    <property type="entry name" value="FMN REDUCTASE (NADPH)"/>
    <property type="match status" value="1"/>
</dbReference>
<dbReference type="NCBIfam" id="TIGR03567">
    <property type="entry name" value="FMN_reduc_SsuE"/>
    <property type="match status" value="1"/>
</dbReference>
<evidence type="ECO:0000313" key="5">
    <source>
        <dbReference type="EMBL" id="PRY46913.1"/>
    </source>
</evidence>
<comment type="caution">
    <text evidence="5">The sequence shown here is derived from an EMBL/GenBank/DDBJ whole genome shotgun (WGS) entry which is preliminary data.</text>
</comment>
<dbReference type="AlphaFoldDB" id="A0A2T0TMN8"/>
<evidence type="ECO:0000259" key="4">
    <source>
        <dbReference type="Pfam" id="PF03358"/>
    </source>
</evidence>
<reference evidence="5 6" key="1">
    <citation type="submission" date="2018-03" db="EMBL/GenBank/DDBJ databases">
        <title>Genomic Encyclopedia of Archaeal and Bacterial Type Strains, Phase II (KMG-II): from individual species to whole genera.</title>
        <authorList>
            <person name="Goeker M."/>
        </authorList>
    </citation>
    <scope>NUCLEOTIDE SEQUENCE [LARGE SCALE GENOMIC DNA]</scope>
    <source>
        <strain evidence="5 6">DSM 44720</strain>
    </source>
</reference>
<gene>
    <name evidence="5" type="ORF">CLV43_1011194</name>
</gene>
<dbReference type="OrthoDB" id="1643408at2"/>
<dbReference type="InterPro" id="IPR029039">
    <property type="entry name" value="Flavoprotein-like_sf"/>
</dbReference>
<dbReference type="InterPro" id="IPR051814">
    <property type="entry name" value="NAD(P)H-dep_FMN_reductase"/>
</dbReference>
<dbReference type="RefSeq" id="WP_106185843.1">
    <property type="nucleotide sequence ID" value="NZ_PVTF01000001.1"/>
</dbReference>
<accession>A0A2T0TMN8</accession>
<dbReference type="GO" id="GO:0046306">
    <property type="term" value="P:alkanesulfonate catabolic process"/>
    <property type="evidence" value="ECO:0007669"/>
    <property type="project" value="InterPro"/>
</dbReference>
<dbReference type="Proteomes" id="UP000239494">
    <property type="component" value="Unassembled WGS sequence"/>
</dbReference>
<evidence type="ECO:0000256" key="2">
    <source>
        <dbReference type="ARBA" id="ARBA00022643"/>
    </source>
</evidence>
<keyword evidence="3" id="KW-0560">Oxidoreductase</keyword>
<proteinExistence type="predicted"/>
<dbReference type="EMBL" id="PVTF01000001">
    <property type="protein sequence ID" value="PRY46913.1"/>
    <property type="molecule type" value="Genomic_DNA"/>
</dbReference>
<dbReference type="Pfam" id="PF03358">
    <property type="entry name" value="FMN_red"/>
    <property type="match status" value="1"/>
</dbReference>
<keyword evidence="2" id="KW-0288">FMN</keyword>
<dbReference type="SUPFAM" id="SSF52218">
    <property type="entry name" value="Flavoproteins"/>
    <property type="match status" value="1"/>
</dbReference>